<sequence>MSLISQTLLIFLFLIIGSGSMAVASKNATPCLTYLGPCGRSCDQKCCDDKCINSFQGQNPYSICQLLPGNPGRLCNCYVMNNNSIEITHTPSRDSSQQYNYYLVLLSSFYWCFHCLSSMTGFSSSNVPTTVPSSSSVVPSKEISELLASVAYLTKAFAGQQKLLLDLMSQAVDVAAPIGAPLIPSMRHKPASVEMPRFYGDNPESWVFQAERYFDSYNISEDHKLSLASFYLDGEAREWYRWLFRNKQLSNWANFSLEVTSRFHKCTLFPAEGRLSKLRQTFTVSDFQAQFESIANETTDVPDSWLVPLFTSGLRADIQTTVLVHKQKTLDEAFELANTHEQRLLLERSGSFKPAFTNSPPLLPNPIPYPHNVNRNRLPIKRLSPMEIQQRREKGLCFRCDEKYSAGHKFKAPPQLLLLECEPEVQDLLTDSSLTDEMLAEELQRLEMMHSSSISYHAMAGGDAASALCFTGYVQGSSVQVMLDNGSTHNFIQTRVANFLHLAVEPISPFSVMVGSGQRLPCTGIVRQLIGVVPSNSPETPPAISALLDSFEDVFTKPQGLPPKRLQDHAIHLAPTTEPVNVKPYRYPYFQKQVMEQLVDEMLSEGIIHPSTSPFSSPVLLVRKKDGSWRFCVDYRALNVVTIRDRFPIPTIDELFDELHASLGSSSIGPIRFTRTSIGCQALQMCVWIKDRGLLGSCVITTWVGSGSVKD</sequence>
<dbReference type="PANTHER" id="PTHR15503:SF22">
    <property type="entry name" value="TRANSPOSON TY3-I GAG POLYPROTEIN"/>
    <property type="match status" value="1"/>
</dbReference>
<evidence type="ECO:0000313" key="4">
    <source>
        <dbReference type="Proteomes" id="UP000004994"/>
    </source>
</evidence>
<reference evidence="3" key="1">
    <citation type="journal article" date="2012" name="Nature">
        <title>The tomato genome sequence provides insights into fleshy fruit evolution.</title>
        <authorList>
            <consortium name="Tomato Genome Consortium"/>
        </authorList>
    </citation>
    <scope>NUCLEOTIDE SEQUENCE [LARGE SCALE GENOMIC DNA]</scope>
    <source>
        <strain evidence="3">cv. Heinz 1706</strain>
    </source>
</reference>
<dbReference type="CDD" id="cd00303">
    <property type="entry name" value="retropepsin_like"/>
    <property type="match status" value="1"/>
</dbReference>
<dbReference type="OMA" id="SISYHAM"/>
<feature type="chain" id="PRO_5018712479" description="Retrotransposon gag domain-containing protein" evidence="1">
    <location>
        <begin position="23"/>
        <end position="711"/>
    </location>
</feature>
<dbReference type="InParanoid" id="A0A3Q7H852"/>
<dbReference type="SUPFAM" id="SSF56672">
    <property type="entry name" value="DNA/RNA polymerases"/>
    <property type="match status" value="1"/>
</dbReference>
<evidence type="ECO:0000256" key="1">
    <source>
        <dbReference type="SAM" id="SignalP"/>
    </source>
</evidence>
<dbReference type="EnsemblPlants" id="Solyc05g012178.1.1">
    <property type="protein sequence ID" value="Solyc05g012178.1.1"/>
    <property type="gene ID" value="Solyc05g012178.1"/>
</dbReference>
<name>A0A3Q7H852_SOLLC</name>
<evidence type="ECO:0000313" key="3">
    <source>
        <dbReference type="EnsemblPlants" id="Solyc05g012178.1.1"/>
    </source>
</evidence>
<evidence type="ECO:0000259" key="2">
    <source>
        <dbReference type="Pfam" id="PF03732"/>
    </source>
</evidence>
<dbReference type="STRING" id="4081.A0A3Q7H852"/>
<keyword evidence="4" id="KW-1185">Reference proteome</keyword>
<dbReference type="CDD" id="cd01647">
    <property type="entry name" value="RT_LTR"/>
    <property type="match status" value="1"/>
</dbReference>
<dbReference type="Pfam" id="PF03732">
    <property type="entry name" value="Retrotrans_gag"/>
    <property type="match status" value="1"/>
</dbReference>
<proteinExistence type="predicted"/>
<reference evidence="3" key="2">
    <citation type="submission" date="2019-01" db="UniProtKB">
        <authorList>
            <consortium name="EnsemblPlants"/>
        </authorList>
    </citation>
    <scope>IDENTIFICATION</scope>
    <source>
        <strain evidence="3">cv. Heinz 1706</strain>
    </source>
</reference>
<organism evidence="3">
    <name type="scientific">Solanum lycopersicum</name>
    <name type="common">Tomato</name>
    <name type="synonym">Lycopersicon esculentum</name>
    <dbReference type="NCBI Taxonomy" id="4081"/>
    <lineage>
        <taxon>Eukaryota</taxon>
        <taxon>Viridiplantae</taxon>
        <taxon>Streptophyta</taxon>
        <taxon>Embryophyta</taxon>
        <taxon>Tracheophyta</taxon>
        <taxon>Spermatophyta</taxon>
        <taxon>Magnoliopsida</taxon>
        <taxon>eudicotyledons</taxon>
        <taxon>Gunneridae</taxon>
        <taxon>Pentapetalae</taxon>
        <taxon>asterids</taxon>
        <taxon>lamiids</taxon>
        <taxon>Solanales</taxon>
        <taxon>Solanaceae</taxon>
        <taxon>Solanoideae</taxon>
        <taxon>Solaneae</taxon>
        <taxon>Solanum</taxon>
        <taxon>Solanum subgen. Lycopersicon</taxon>
    </lineage>
</organism>
<keyword evidence="1" id="KW-0732">Signal</keyword>
<dbReference type="InterPro" id="IPR043502">
    <property type="entry name" value="DNA/RNA_pol_sf"/>
</dbReference>
<dbReference type="Proteomes" id="UP000004994">
    <property type="component" value="Chromosome 5"/>
</dbReference>
<feature type="domain" description="Retrotransposon gag" evidence="2">
    <location>
        <begin position="227"/>
        <end position="315"/>
    </location>
</feature>
<dbReference type="Gene3D" id="3.10.10.10">
    <property type="entry name" value="HIV Type 1 Reverse Transcriptase, subunit A, domain 1"/>
    <property type="match status" value="1"/>
</dbReference>
<dbReference type="PANTHER" id="PTHR15503">
    <property type="entry name" value="LDOC1 RELATED"/>
    <property type="match status" value="1"/>
</dbReference>
<accession>A0A3Q7H852</accession>
<dbReference type="InterPro" id="IPR005162">
    <property type="entry name" value="Retrotrans_gag_dom"/>
</dbReference>
<protein>
    <recommendedName>
        <fullName evidence="2">Retrotransposon gag domain-containing protein</fullName>
    </recommendedName>
</protein>
<dbReference type="InterPro" id="IPR032567">
    <property type="entry name" value="RTL1-rel"/>
</dbReference>
<dbReference type="AlphaFoldDB" id="A0A3Q7H852"/>
<dbReference type="Gramene" id="Solyc05g012178.1.1">
    <property type="protein sequence ID" value="Solyc05g012178.1.1"/>
    <property type="gene ID" value="Solyc05g012178.1"/>
</dbReference>
<feature type="signal peptide" evidence="1">
    <location>
        <begin position="1"/>
        <end position="22"/>
    </location>
</feature>